<keyword evidence="1" id="KW-0808">Transferase</keyword>
<keyword evidence="2" id="KW-1185">Reference proteome</keyword>
<name>A0ABS6M0V9_9GAMM</name>
<keyword evidence="1" id="KW-0012">Acyltransferase</keyword>
<accession>A0ABS6M0V9</accession>
<dbReference type="EMBL" id="JAFMOW010000068">
    <property type="protein sequence ID" value="MBU9857975.1"/>
    <property type="molecule type" value="Genomic_DNA"/>
</dbReference>
<dbReference type="PANTHER" id="PTHR23416">
    <property type="entry name" value="SIALIC ACID SYNTHASE-RELATED"/>
    <property type="match status" value="1"/>
</dbReference>
<sequence>MVKFDKLTETLLSKYELNKSISMVSSTLELSDELSYFSIGENTKLVNAHVTIMEGGRLTIGNFCEIRGRIIVGEGCTLEIGHGLSCNDAIKIQIAEYGKVTIGNDCLFANPKIFNSDMHSIFSDDTGQRLNKAKDVLIGNRVWLATDCLILKGTNIECDSVVGAGAITSGFYEKKSLIVGNPARVVKSNVCWTRSLKQNNLIKFDDNFSLADFRACATSFEHKKVIDMAGKYIEYWVKMDGSNYFIFYYLARSILISKFKEKNVFDFFINNKLISIELLADILQRCFEMSDRKNYICGAYAYLACKMAGKEDIANVLYREILPVWEHISDHRFKENWVA</sequence>
<comment type="caution">
    <text evidence="1">The sequence shown here is derived from an EMBL/GenBank/DDBJ whole genome shotgun (WGS) entry which is preliminary data.</text>
</comment>
<dbReference type="InterPro" id="IPR051159">
    <property type="entry name" value="Hexapeptide_acetyltransf"/>
</dbReference>
<proteinExistence type="predicted"/>
<dbReference type="CDD" id="cd04647">
    <property type="entry name" value="LbH_MAT_like"/>
    <property type="match status" value="1"/>
</dbReference>
<evidence type="ECO:0000313" key="2">
    <source>
        <dbReference type="Proteomes" id="UP000734343"/>
    </source>
</evidence>
<reference evidence="1 2" key="1">
    <citation type="submission" date="2021-03" db="EMBL/GenBank/DDBJ databases">
        <title>Five novel Rahnella species.</title>
        <authorList>
            <person name="Brady C."/>
            <person name="Asselin J."/>
            <person name="Beer S."/>
            <person name="Bruberg M.B."/>
            <person name="Crampton B."/>
            <person name="Venter S."/>
            <person name="Arnold D."/>
            <person name="Denman S."/>
        </authorList>
    </citation>
    <scope>NUCLEOTIDE SEQUENCE [LARGE SCALE GENOMIC DNA]</scope>
    <source>
        <strain evidence="1 2">H11b</strain>
    </source>
</reference>
<dbReference type="Proteomes" id="UP000734343">
    <property type="component" value="Unassembled WGS sequence"/>
</dbReference>
<evidence type="ECO:0000313" key="1">
    <source>
        <dbReference type="EMBL" id="MBU9857975.1"/>
    </source>
</evidence>
<protein>
    <submittedName>
        <fullName evidence="1">Acyltransferase</fullName>
    </submittedName>
</protein>
<dbReference type="GO" id="GO:0016746">
    <property type="term" value="F:acyltransferase activity"/>
    <property type="evidence" value="ECO:0007669"/>
    <property type="project" value="UniProtKB-KW"/>
</dbReference>
<dbReference type="RefSeq" id="WP_217174993.1">
    <property type="nucleotide sequence ID" value="NZ_JAFMOW010000068.1"/>
</dbReference>
<gene>
    <name evidence="1" type="ORF">J1778_22120</name>
</gene>
<organism evidence="1 2">
    <name type="scientific">Rahnella bonaserana</name>
    <dbReference type="NCBI Taxonomy" id="2816248"/>
    <lineage>
        <taxon>Bacteria</taxon>
        <taxon>Pseudomonadati</taxon>
        <taxon>Pseudomonadota</taxon>
        <taxon>Gammaproteobacteria</taxon>
        <taxon>Enterobacterales</taxon>
        <taxon>Yersiniaceae</taxon>
        <taxon>Rahnella</taxon>
    </lineage>
</organism>